<sequence length="197" mass="21728">MQFFHCIVFMSLFRTEAYQTRQNRWTGRIILTRPFSFTFLTICAALLAPALVLFIIFGSYTDKTSVEGQLLPRLGVARVYPPEAGIITAVHVADGDRVNAGDALFTLSTSRYDDSGNVQAWLAAEAELKKTLAEQEIQRQKRIHENEHKALQGSPARLQEQRKHVKQNCRIGAAGDAGRADCRETAPPGAGKGGVRG</sequence>
<evidence type="ECO:0000313" key="3">
    <source>
        <dbReference type="EMBL" id="EHM55075.1"/>
    </source>
</evidence>
<dbReference type="InterPro" id="IPR050739">
    <property type="entry name" value="MFP"/>
</dbReference>
<gene>
    <name evidence="3" type="ORF">HMPREF9080_00973</name>
</gene>
<dbReference type="SUPFAM" id="SSF111369">
    <property type="entry name" value="HlyD-like secretion proteins"/>
    <property type="match status" value="1"/>
</dbReference>
<dbReference type="STRING" id="797473.HMPREF9080_00973"/>
<keyword evidence="2" id="KW-0472">Membrane</keyword>
<reference evidence="3 4" key="1">
    <citation type="submission" date="2011-08" db="EMBL/GenBank/DDBJ databases">
        <authorList>
            <person name="Weinstock G."/>
            <person name="Sodergren E."/>
            <person name="Clifton S."/>
            <person name="Fulton L."/>
            <person name="Fulton B."/>
            <person name="Courtney L."/>
            <person name="Fronick C."/>
            <person name="Harrison M."/>
            <person name="Strong C."/>
            <person name="Farmer C."/>
            <person name="Delahaunty K."/>
            <person name="Markovic C."/>
            <person name="Hall O."/>
            <person name="Minx P."/>
            <person name="Tomlinson C."/>
            <person name="Mitreva M."/>
            <person name="Hou S."/>
            <person name="Chen J."/>
            <person name="Wollam A."/>
            <person name="Pepin K.H."/>
            <person name="Johnson M."/>
            <person name="Bhonagiri V."/>
            <person name="Zhang X."/>
            <person name="Suruliraj S."/>
            <person name="Warren W."/>
            <person name="Chinwalla A."/>
            <person name="Mardis E.R."/>
            <person name="Wilson R.K."/>
        </authorList>
    </citation>
    <scope>NUCLEOTIDE SEQUENCE [LARGE SCALE GENOMIC DNA]</scope>
    <source>
        <strain evidence="3 4">F0432</strain>
    </source>
</reference>
<feature type="region of interest" description="Disordered" evidence="1">
    <location>
        <begin position="176"/>
        <end position="197"/>
    </location>
</feature>
<keyword evidence="2" id="KW-1133">Transmembrane helix</keyword>
<evidence type="ECO:0000256" key="2">
    <source>
        <dbReference type="SAM" id="Phobius"/>
    </source>
</evidence>
<organism evidence="3 4">
    <name type="scientific">Cardiobacterium valvarum F0432</name>
    <dbReference type="NCBI Taxonomy" id="797473"/>
    <lineage>
        <taxon>Bacteria</taxon>
        <taxon>Pseudomonadati</taxon>
        <taxon>Pseudomonadota</taxon>
        <taxon>Gammaproteobacteria</taxon>
        <taxon>Cardiobacteriales</taxon>
        <taxon>Cardiobacteriaceae</taxon>
        <taxon>Cardiobacterium</taxon>
    </lineage>
</organism>
<proteinExistence type="predicted"/>
<keyword evidence="2" id="KW-0812">Transmembrane</keyword>
<comment type="caution">
    <text evidence="3">The sequence shown here is derived from an EMBL/GenBank/DDBJ whole genome shotgun (WGS) entry which is preliminary data.</text>
</comment>
<protein>
    <submittedName>
        <fullName evidence="3">Uncharacterized protein</fullName>
    </submittedName>
</protein>
<dbReference type="HOGENOM" id="CLU_119414_0_0_6"/>
<name>G9ZDY8_9GAMM</name>
<evidence type="ECO:0000313" key="4">
    <source>
        <dbReference type="Proteomes" id="UP000004750"/>
    </source>
</evidence>
<evidence type="ECO:0000256" key="1">
    <source>
        <dbReference type="SAM" id="MobiDB-lite"/>
    </source>
</evidence>
<dbReference type="PANTHER" id="PTHR30386:SF28">
    <property type="entry name" value="EXPORTED PROTEIN"/>
    <property type="match status" value="1"/>
</dbReference>
<dbReference type="PANTHER" id="PTHR30386">
    <property type="entry name" value="MEMBRANE FUSION SUBUNIT OF EMRAB-TOLC MULTIDRUG EFFLUX PUMP"/>
    <property type="match status" value="1"/>
</dbReference>
<dbReference type="EMBL" id="AGCM01000050">
    <property type="protein sequence ID" value="EHM55075.1"/>
    <property type="molecule type" value="Genomic_DNA"/>
</dbReference>
<dbReference type="AlphaFoldDB" id="G9ZDY8"/>
<dbReference type="Gene3D" id="2.40.50.100">
    <property type="match status" value="1"/>
</dbReference>
<feature type="transmembrane region" description="Helical" evidence="2">
    <location>
        <begin position="36"/>
        <end position="57"/>
    </location>
</feature>
<dbReference type="Proteomes" id="UP000004750">
    <property type="component" value="Unassembled WGS sequence"/>
</dbReference>
<accession>G9ZDY8</accession>